<dbReference type="GO" id="GO:0016853">
    <property type="term" value="F:isomerase activity"/>
    <property type="evidence" value="ECO:0007669"/>
    <property type="project" value="UniProtKB-KW"/>
</dbReference>
<keyword evidence="3 5" id="KW-0413">Isomerase</keyword>
<dbReference type="InterPro" id="IPR008183">
    <property type="entry name" value="Aldose_1/G6P_1-epimerase"/>
</dbReference>
<proteinExistence type="inferred from homology"/>
<dbReference type="Proteomes" id="UP001614264">
    <property type="component" value="Unassembled WGS sequence"/>
</dbReference>
<dbReference type="RefSeq" id="WP_399594316.1">
    <property type="nucleotide sequence ID" value="NZ_JBITPR010000050.1"/>
</dbReference>
<dbReference type="Pfam" id="PF01263">
    <property type="entry name" value="Aldose_epim"/>
    <property type="match status" value="1"/>
</dbReference>
<reference evidence="6 7" key="1">
    <citation type="submission" date="2024-07" db="EMBL/GenBank/DDBJ databases">
        <title>Whole genome sequencing of Prodigiosin pigment-producing Streptomyces salinarius isolated from rhizosphere soil of Arachis hypogaea.</title>
        <authorList>
            <person name="Vidhya A."/>
            <person name="Ramya S."/>
        </authorList>
    </citation>
    <scope>NUCLEOTIDE SEQUENCE [LARGE SCALE GENOMIC DNA]</scope>
    <source>
        <strain evidence="6 7">VRMG2420</strain>
    </source>
</reference>
<dbReference type="PIRSF" id="PIRSF005096">
    <property type="entry name" value="GALM"/>
    <property type="match status" value="1"/>
</dbReference>
<name>A0ABW8BH23_9ACTN</name>
<comment type="similarity">
    <text evidence="2 5">Belongs to the aldose epimerase family.</text>
</comment>
<dbReference type="PANTHER" id="PTHR10091:SF0">
    <property type="entry name" value="GALACTOSE MUTAROTASE"/>
    <property type="match status" value="1"/>
</dbReference>
<sequence>MELSRRTVIASAAAAGVAATAVGGTAHASGGRKPVKELFGRLADGTKVYRWSLENGGTRMKVLSYGGVVQSLEIPDRRGRYANVSLGFDNLDDYVARSPHFGALIGRYGNRIAKGRFTLDGKEYQLSVNDGENSLHGGALGFDYRVWDVEPFTRGSDTGLVLHYTSVDGEMGYPGTLRAKVTYTLTRHGDWRIDYEATTDKATVVNLTSHVYWNLAGEGSGTIEDHELSIAASRFTPTDAGLIPTGELARVSGTPFDFRRAKPIGRDIREAHPQLVTAKGFDHNWVLDKGITDRPEHIATLRDHASGRTLRIATDQPGLQFYSGNFLDGTLTGPGGSLYRQGDALCLETQHFPDSPNHPSFPSTVLRPGQTYRTSTVHSFDA</sequence>
<comment type="caution">
    <text evidence="6">The sequence shown here is derived from an EMBL/GenBank/DDBJ whole genome shotgun (WGS) entry which is preliminary data.</text>
</comment>
<evidence type="ECO:0000256" key="3">
    <source>
        <dbReference type="ARBA" id="ARBA00023235"/>
    </source>
</evidence>
<evidence type="ECO:0000313" key="7">
    <source>
        <dbReference type="Proteomes" id="UP001614264"/>
    </source>
</evidence>
<comment type="pathway">
    <text evidence="1 5">Carbohydrate metabolism; hexose metabolism.</text>
</comment>
<dbReference type="InterPro" id="IPR047215">
    <property type="entry name" value="Galactose_mutarotase-like"/>
</dbReference>
<accession>A0ABW8BH23</accession>
<dbReference type="SUPFAM" id="SSF74650">
    <property type="entry name" value="Galactose mutarotase-like"/>
    <property type="match status" value="1"/>
</dbReference>
<evidence type="ECO:0000256" key="1">
    <source>
        <dbReference type="ARBA" id="ARBA00005028"/>
    </source>
</evidence>
<evidence type="ECO:0000256" key="4">
    <source>
        <dbReference type="ARBA" id="ARBA00023277"/>
    </source>
</evidence>
<dbReference type="InterPro" id="IPR011013">
    <property type="entry name" value="Gal_mutarotase_sf_dom"/>
</dbReference>
<dbReference type="NCBIfam" id="NF008277">
    <property type="entry name" value="PRK11055.1"/>
    <property type="match status" value="1"/>
</dbReference>
<evidence type="ECO:0000313" key="6">
    <source>
        <dbReference type="EMBL" id="MFI7874265.1"/>
    </source>
</evidence>
<protein>
    <recommendedName>
        <fullName evidence="5">Aldose 1-epimerase</fullName>
        <ecNumber evidence="5">5.1.3.3</ecNumber>
    </recommendedName>
</protein>
<comment type="catalytic activity">
    <reaction evidence="5">
        <text>alpha-D-glucose = beta-D-glucose</text>
        <dbReference type="Rhea" id="RHEA:10264"/>
        <dbReference type="ChEBI" id="CHEBI:15903"/>
        <dbReference type="ChEBI" id="CHEBI:17925"/>
        <dbReference type="EC" id="5.1.3.3"/>
    </reaction>
</comment>
<dbReference type="InterPro" id="IPR006311">
    <property type="entry name" value="TAT_signal"/>
</dbReference>
<dbReference type="Gene3D" id="2.70.98.10">
    <property type="match status" value="1"/>
</dbReference>
<dbReference type="PROSITE" id="PS51318">
    <property type="entry name" value="TAT"/>
    <property type="match status" value="1"/>
</dbReference>
<dbReference type="EMBL" id="JBITPR010000050">
    <property type="protein sequence ID" value="MFI7874265.1"/>
    <property type="molecule type" value="Genomic_DNA"/>
</dbReference>
<dbReference type="CDD" id="cd09019">
    <property type="entry name" value="galactose_mutarotase_like"/>
    <property type="match status" value="1"/>
</dbReference>
<dbReference type="InterPro" id="IPR015443">
    <property type="entry name" value="Aldose_1-epimerase"/>
</dbReference>
<keyword evidence="4 5" id="KW-0119">Carbohydrate metabolism</keyword>
<dbReference type="InterPro" id="IPR014718">
    <property type="entry name" value="GH-type_carb-bd"/>
</dbReference>
<evidence type="ECO:0000256" key="2">
    <source>
        <dbReference type="ARBA" id="ARBA00006206"/>
    </source>
</evidence>
<dbReference type="PANTHER" id="PTHR10091">
    <property type="entry name" value="ALDOSE-1-EPIMERASE"/>
    <property type="match status" value="1"/>
</dbReference>
<evidence type="ECO:0000256" key="5">
    <source>
        <dbReference type="PIRNR" id="PIRNR005096"/>
    </source>
</evidence>
<dbReference type="EC" id="5.1.3.3" evidence="5"/>
<keyword evidence="7" id="KW-1185">Reference proteome</keyword>
<organism evidence="6 7">
    <name type="scientific">Streptomyces salinarius</name>
    <dbReference type="NCBI Taxonomy" id="2762598"/>
    <lineage>
        <taxon>Bacteria</taxon>
        <taxon>Bacillati</taxon>
        <taxon>Actinomycetota</taxon>
        <taxon>Actinomycetes</taxon>
        <taxon>Kitasatosporales</taxon>
        <taxon>Streptomycetaceae</taxon>
        <taxon>Streptomyces</taxon>
    </lineage>
</organism>
<gene>
    <name evidence="6" type="ORF">AB4829_27165</name>
</gene>